<gene>
    <name evidence="2" type="ORF">FVF58_28730</name>
</gene>
<evidence type="ECO:0000313" key="3">
    <source>
        <dbReference type="Proteomes" id="UP000325273"/>
    </source>
</evidence>
<organism evidence="2 3">
    <name type="scientific">Paraburkholderia panacisoli</name>
    <dbReference type="NCBI Taxonomy" id="2603818"/>
    <lineage>
        <taxon>Bacteria</taxon>
        <taxon>Pseudomonadati</taxon>
        <taxon>Pseudomonadota</taxon>
        <taxon>Betaproteobacteria</taxon>
        <taxon>Burkholderiales</taxon>
        <taxon>Burkholderiaceae</taxon>
        <taxon>Paraburkholderia</taxon>
    </lineage>
</organism>
<dbReference type="Pfam" id="PF02082">
    <property type="entry name" value="Rrf2"/>
    <property type="match status" value="1"/>
</dbReference>
<dbReference type="SUPFAM" id="SSF46785">
    <property type="entry name" value="Winged helix' DNA-binding domain"/>
    <property type="match status" value="1"/>
</dbReference>
<name>A0A5B0GRZ6_9BURK</name>
<protein>
    <submittedName>
        <fullName evidence="2">Rrf2 family transcriptional regulator</fullName>
    </submittedName>
</protein>
<accession>A0A5B0GRZ6</accession>
<dbReference type="InterPro" id="IPR000944">
    <property type="entry name" value="Tscrpt_reg_Rrf2"/>
</dbReference>
<dbReference type="PANTHER" id="PTHR33221:SF4">
    <property type="entry name" value="HTH-TYPE TRANSCRIPTIONAL REPRESSOR NSRR"/>
    <property type="match status" value="1"/>
</dbReference>
<dbReference type="NCBIfam" id="TIGR00738">
    <property type="entry name" value="rrf2_super"/>
    <property type="match status" value="1"/>
</dbReference>
<dbReference type="PROSITE" id="PS51197">
    <property type="entry name" value="HTH_RRF2_2"/>
    <property type="match status" value="1"/>
</dbReference>
<dbReference type="PANTHER" id="PTHR33221">
    <property type="entry name" value="WINGED HELIX-TURN-HELIX TRANSCRIPTIONAL REGULATOR, RRF2 FAMILY"/>
    <property type="match status" value="1"/>
</dbReference>
<comment type="caution">
    <text evidence="2">The sequence shown here is derived from an EMBL/GenBank/DDBJ whole genome shotgun (WGS) entry which is preliminary data.</text>
</comment>
<dbReference type="EMBL" id="VTUZ01000022">
    <property type="protein sequence ID" value="KAA1005571.1"/>
    <property type="molecule type" value="Genomic_DNA"/>
</dbReference>
<evidence type="ECO:0000313" key="2">
    <source>
        <dbReference type="EMBL" id="KAA1005571.1"/>
    </source>
</evidence>
<dbReference type="RefSeq" id="WP_149673165.1">
    <property type="nucleotide sequence ID" value="NZ_VTUZ01000022.1"/>
</dbReference>
<dbReference type="Gene3D" id="1.10.10.10">
    <property type="entry name" value="Winged helix-like DNA-binding domain superfamily/Winged helix DNA-binding domain"/>
    <property type="match status" value="1"/>
</dbReference>
<dbReference type="GO" id="GO:0005829">
    <property type="term" value="C:cytosol"/>
    <property type="evidence" value="ECO:0007669"/>
    <property type="project" value="TreeGrafter"/>
</dbReference>
<evidence type="ECO:0000256" key="1">
    <source>
        <dbReference type="ARBA" id="ARBA00023125"/>
    </source>
</evidence>
<dbReference type="Proteomes" id="UP000325273">
    <property type="component" value="Unassembled WGS sequence"/>
</dbReference>
<keyword evidence="1" id="KW-0238">DNA-binding</keyword>
<reference evidence="2 3" key="1">
    <citation type="submission" date="2019-08" db="EMBL/GenBank/DDBJ databases">
        <title>Paraburkholderia sp. DCY113.</title>
        <authorList>
            <person name="Kang J."/>
        </authorList>
    </citation>
    <scope>NUCLEOTIDE SEQUENCE [LARGE SCALE GENOMIC DNA]</scope>
    <source>
        <strain evidence="2 3">DCY113</strain>
    </source>
</reference>
<dbReference type="AlphaFoldDB" id="A0A5B0GRZ6"/>
<sequence>MRLTDYTDYSLRVLLYLAVRGDGLSTIQDISQAYGISKNHLMKVVQQLAEHGWIETVRGRNGGLRFAERSRALTVGEVVRAMESDFALVACLPDQHGAHRSCVIMPACRLREALDAAGKAFLAELDRYTIGEVAQPHGALSSLLGLGGAVIPIVPVAPTPSA</sequence>
<keyword evidence="3" id="KW-1185">Reference proteome</keyword>
<dbReference type="GO" id="GO:0003700">
    <property type="term" value="F:DNA-binding transcription factor activity"/>
    <property type="evidence" value="ECO:0007669"/>
    <property type="project" value="TreeGrafter"/>
</dbReference>
<proteinExistence type="predicted"/>
<dbReference type="GO" id="GO:0003677">
    <property type="term" value="F:DNA binding"/>
    <property type="evidence" value="ECO:0007669"/>
    <property type="project" value="UniProtKB-KW"/>
</dbReference>
<dbReference type="InterPro" id="IPR036390">
    <property type="entry name" value="WH_DNA-bd_sf"/>
</dbReference>
<dbReference type="InterPro" id="IPR036388">
    <property type="entry name" value="WH-like_DNA-bd_sf"/>
</dbReference>